<feature type="transmembrane region" description="Helical" evidence="7">
    <location>
        <begin position="260"/>
        <end position="284"/>
    </location>
</feature>
<feature type="transmembrane region" description="Helical" evidence="7">
    <location>
        <begin position="101"/>
        <end position="122"/>
    </location>
</feature>
<dbReference type="NCBIfam" id="TIGR00765">
    <property type="entry name" value="yihY_not_rbn"/>
    <property type="match status" value="1"/>
</dbReference>
<feature type="transmembrane region" description="Helical" evidence="7">
    <location>
        <begin position="40"/>
        <end position="68"/>
    </location>
</feature>
<keyword evidence="2" id="KW-1003">Cell membrane</keyword>
<evidence type="ECO:0000313" key="9">
    <source>
        <dbReference type="Proteomes" id="UP000219621"/>
    </source>
</evidence>
<evidence type="ECO:0000256" key="7">
    <source>
        <dbReference type="SAM" id="Phobius"/>
    </source>
</evidence>
<comment type="subcellular location">
    <subcellularLocation>
        <location evidence="1">Cell membrane</location>
        <topology evidence="1">Multi-pass membrane protein</topology>
    </subcellularLocation>
</comment>
<proteinExistence type="predicted"/>
<dbReference type="RefSeq" id="WP_097277661.1">
    <property type="nucleotide sequence ID" value="NZ_OCNJ01000001.1"/>
</dbReference>
<dbReference type="OrthoDB" id="9781030at2"/>
<keyword evidence="4 7" id="KW-1133">Transmembrane helix</keyword>
<dbReference type="InterPro" id="IPR017039">
    <property type="entry name" value="Virul_fac_BrkB"/>
</dbReference>
<dbReference type="AlphaFoldDB" id="A0A286G6G9"/>
<dbReference type="PANTHER" id="PTHR30213:SF0">
    <property type="entry name" value="UPF0761 MEMBRANE PROTEIN YIHY"/>
    <property type="match status" value="1"/>
</dbReference>
<reference evidence="8 9" key="1">
    <citation type="submission" date="2017-09" db="EMBL/GenBank/DDBJ databases">
        <authorList>
            <person name="Ehlers B."/>
            <person name="Leendertz F.H."/>
        </authorList>
    </citation>
    <scope>NUCLEOTIDE SEQUENCE [LARGE SCALE GENOMIC DNA]</scope>
    <source>
        <strain evidence="8 9">USBA 140</strain>
    </source>
</reference>
<dbReference type="EMBL" id="OCNJ01000001">
    <property type="protein sequence ID" value="SOD91095.1"/>
    <property type="molecule type" value="Genomic_DNA"/>
</dbReference>
<feature type="transmembrane region" description="Helical" evidence="7">
    <location>
        <begin position="226"/>
        <end position="248"/>
    </location>
</feature>
<protein>
    <submittedName>
        <fullName evidence="8">Membrane protein</fullName>
    </submittedName>
</protein>
<dbReference type="Proteomes" id="UP000219621">
    <property type="component" value="Unassembled WGS sequence"/>
</dbReference>
<evidence type="ECO:0000256" key="2">
    <source>
        <dbReference type="ARBA" id="ARBA00022475"/>
    </source>
</evidence>
<dbReference type="PANTHER" id="PTHR30213">
    <property type="entry name" value="INNER MEMBRANE PROTEIN YHJD"/>
    <property type="match status" value="1"/>
</dbReference>
<evidence type="ECO:0000256" key="5">
    <source>
        <dbReference type="ARBA" id="ARBA00023136"/>
    </source>
</evidence>
<feature type="compositionally biased region" description="Basic and acidic residues" evidence="6">
    <location>
        <begin position="291"/>
        <end position="305"/>
    </location>
</feature>
<name>A0A286G6G9_9PROT</name>
<evidence type="ECO:0000313" key="8">
    <source>
        <dbReference type="EMBL" id="SOD91095.1"/>
    </source>
</evidence>
<organism evidence="8 9">
    <name type="scientific">Caenispirillum bisanense</name>
    <dbReference type="NCBI Taxonomy" id="414052"/>
    <lineage>
        <taxon>Bacteria</taxon>
        <taxon>Pseudomonadati</taxon>
        <taxon>Pseudomonadota</taxon>
        <taxon>Alphaproteobacteria</taxon>
        <taxon>Rhodospirillales</taxon>
        <taxon>Novispirillaceae</taxon>
        <taxon>Caenispirillum</taxon>
    </lineage>
</organism>
<keyword evidence="9" id="KW-1185">Reference proteome</keyword>
<gene>
    <name evidence="8" type="ORF">SAMN05421508_101806</name>
</gene>
<accession>A0A286G6G9</accession>
<evidence type="ECO:0000256" key="3">
    <source>
        <dbReference type="ARBA" id="ARBA00022692"/>
    </source>
</evidence>
<sequence length="317" mass="33903">MARSRHDPRGRTADRPTEIPRRGWMDVGRRVKDEMAADNISIVAAGVAFFTLLSIFPALAAALTLYGIVASPEQVATQIQPLSGVLPGDVQRIIGDQLQRLASASGGALGFSAVVGLLASLWSASKGMKAMVGGMDIAYDETDDRGFVKLTATVLALTVGAVVFFLVSLVLIAAVPALAGSLGLPDALRTLVSWGRWPLLLVLVMLALAVLYRFAPDRDPPRWRWVTPGSLIAAVLWLVGSVAFSIYVRSFGSYNESYGALAGVVVLLMWLYISAYVVLLGAEVNAELERQTRKDSTKGRPEKLGRRGAHAADTVGR</sequence>
<feature type="region of interest" description="Disordered" evidence="6">
    <location>
        <begin position="291"/>
        <end position="317"/>
    </location>
</feature>
<feature type="transmembrane region" description="Helical" evidence="7">
    <location>
        <begin position="154"/>
        <end position="177"/>
    </location>
</feature>
<feature type="transmembrane region" description="Helical" evidence="7">
    <location>
        <begin position="197"/>
        <end position="214"/>
    </location>
</feature>
<evidence type="ECO:0000256" key="4">
    <source>
        <dbReference type="ARBA" id="ARBA00022989"/>
    </source>
</evidence>
<dbReference type="GO" id="GO:0005886">
    <property type="term" value="C:plasma membrane"/>
    <property type="evidence" value="ECO:0007669"/>
    <property type="project" value="UniProtKB-SubCell"/>
</dbReference>
<keyword evidence="3 7" id="KW-0812">Transmembrane</keyword>
<evidence type="ECO:0000256" key="6">
    <source>
        <dbReference type="SAM" id="MobiDB-lite"/>
    </source>
</evidence>
<evidence type="ECO:0000256" key="1">
    <source>
        <dbReference type="ARBA" id="ARBA00004651"/>
    </source>
</evidence>
<keyword evidence="5 7" id="KW-0472">Membrane</keyword>
<dbReference type="PIRSF" id="PIRSF035875">
    <property type="entry name" value="RNase_BN"/>
    <property type="match status" value="1"/>
</dbReference>
<dbReference type="Pfam" id="PF03631">
    <property type="entry name" value="Virul_fac_BrkB"/>
    <property type="match status" value="1"/>
</dbReference>